<organism evidence="9 10">
    <name type="scientific">Hyalangium minutum</name>
    <dbReference type="NCBI Taxonomy" id="394096"/>
    <lineage>
        <taxon>Bacteria</taxon>
        <taxon>Pseudomonadati</taxon>
        <taxon>Myxococcota</taxon>
        <taxon>Myxococcia</taxon>
        <taxon>Myxococcales</taxon>
        <taxon>Cystobacterineae</taxon>
        <taxon>Archangiaceae</taxon>
        <taxon>Hyalangium</taxon>
    </lineage>
</organism>
<dbReference type="InterPro" id="IPR020593">
    <property type="entry name" value="G-glutamylP_reductase_CS"/>
</dbReference>
<dbReference type="InterPro" id="IPR000965">
    <property type="entry name" value="GPR_dom"/>
</dbReference>
<feature type="domain" description="Aldehyde dehydrogenase" evidence="8">
    <location>
        <begin position="4"/>
        <end position="280"/>
    </location>
</feature>
<dbReference type="SUPFAM" id="SSF53720">
    <property type="entry name" value="ALDH-like"/>
    <property type="match status" value="1"/>
</dbReference>
<dbReference type="STRING" id="394096.DB31_1467"/>
<keyword evidence="10" id="KW-1185">Reference proteome</keyword>
<dbReference type="PIRSF" id="PIRSF000151">
    <property type="entry name" value="GPR"/>
    <property type="match status" value="1"/>
</dbReference>
<comment type="catalytic activity">
    <reaction evidence="6 7">
        <text>L-glutamate 5-semialdehyde + phosphate + NADP(+) = L-glutamyl 5-phosphate + NADPH + H(+)</text>
        <dbReference type="Rhea" id="RHEA:19541"/>
        <dbReference type="ChEBI" id="CHEBI:15378"/>
        <dbReference type="ChEBI" id="CHEBI:43474"/>
        <dbReference type="ChEBI" id="CHEBI:57783"/>
        <dbReference type="ChEBI" id="CHEBI:58066"/>
        <dbReference type="ChEBI" id="CHEBI:58274"/>
        <dbReference type="ChEBI" id="CHEBI:58349"/>
        <dbReference type="EC" id="1.2.1.41"/>
    </reaction>
</comment>
<name>A0A085WCD8_9BACT</name>
<dbReference type="EC" id="1.2.1.41" evidence="7"/>
<dbReference type="InterPro" id="IPR012134">
    <property type="entry name" value="Glu-5-SA_DH"/>
</dbReference>
<dbReference type="Proteomes" id="UP000028725">
    <property type="component" value="Unassembled WGS sequence"/>
</dbReference>
<dbReference type="GO" id="GO:0050661">
    <property type="term" value="F:NADP binding"/>
    <property type="evidence" value="ECO:0007669"/>
    <property type="project" value="InterPro"/>
</dbReference>
<evidence type="ECO:0000256" key="4">
    <source>
        <dbReference type="ARBA" id="ARBA00022857"/>
    </source>
</evidence>
<dbReference type="EMBL" id="JMCB01000012">
    <property type="protein sequence ID" value="KFE65351.1"/>
    <property type="molecule type" value="Genomic_DNA"/>
</dbReference>
<dbReference type="Gene3D" id="3.40.605.10">
    <property type="entry name" value="Aldehyde Dehydrogenase, Chain A, domain 1"/>
    <property type="match status" value="1"/>
</dbReference>
<protein>
    <recommendedName>
        <fullName evidence="7">Gamma-glutamyl phosphate reductase</fullName>
        <shortName evidence="7">GPR</shortName>
        <ecNumber evidence="7">1.2.1.41</ecNumber>
    </recommendedName>
    <alternativeName>
        <fullName evidence="7">Glutamate-5-semialdehyde dehydrogenase</fullName>
    </alternativeName>
    <alternativeName>
        <fullName evidence="7">Glutamyl-gamma-semialdehyde dehydrogenase</fullName>
        <shortName evidence="7">GSA dehydrogenase</shortName>
    </alternativeName>
</protein>
<dbReference type="InterPro" id="IPR016162">
    <property type="entry name" value="Ald_DH_N"/>
</dbReference>
<dbReference type="OrthoDB" id="9809970at2"/>
<evidence type="ECO:0000259" key="8">
    <source>
        <dbReference type="Pfam" id="PF00171"/>
    </source>
</evidence>
<dbReference type="NCBIfam" id="TIGR00407">
    <property type="entry name" value="proA"/>
    <property type="match status" value="1"/>
</dbReference>
<dbReference type="FunFam" id="3.40.309.10:FF:000006">
    <property type="entry name" value="Gamma-glutamyl phosphate reductase"/>
    <property type="match status" value="1"/>
</dbReference>
<dbReference type="NCBIfam" id="NF001221">
    <property type="entry name" value="PRK00197.1"/>
    <property type="match status" value="1"/>
</dbReference>
<dbReference type="InterPro" id="IPR016161">
    <property type="entry name" value="Ald_DH/histidinol_DH"/>
</dbReference>
<evidence type="ECO:0000256" key="2">
    <source>
        <dbReference type="ARBA" id="ARBA00022605"/>
    </source>
</evidence>
<comment type="function">
    <text evidence="7">Catalyzes the NADPH-dependent reduction of L-glutamate 5-phosphate into L-glutamate 5-semialdehyde and phosphate. The product spontaneously undergoes cyclization to form 1-pyrroline-5-carboxylate.</text>
</comment>
<dbReference type="PATRIC" id="fig|394096.3.peg.5804"/>
<evidence type="ECO:0000313" key="10">
    <source>
        <dbReference type="Proteomes" id="UP000028725"/>
    </source>
</evidence>
<dbReference type="PANTHER" id="PTHR11063:SF8">
    <property type="entry name" value="DELTA-1-PYRROLINE-5-CARBOXYLATE SYNTHASE"/>
    <property type="match status" value="1"/>
</dbReference>
<keyword evidence="3 7" id="KW-0641">Proline biosynthesis</keyword>
<evidence type="ECO:0000256" key="6">
    <source>
        <dbReference type="ARBA" id="ARBA00049024"/>
    </source>
</evidence>
<dbReference type="AlphaFoldDB" id="A0A085WCD8"/>
<sequence length="422" mass="45261">MTVAKEDVRTLAETARAASRALATIPSRQKDAAMLRMALHLRAAAPFILAANAEDVAAARKAGKNAAFIDRLLLDAQRLESMARAVEAVADLKDPVGEVTEQWTRPNGLQIRKVRLPLGVVLMIYESRPNVTSDAAALCLKSGNAVLLRGGSESARSNQAIAKALRQGLVEARLPENAIQVVPAGERESLLELLKLEGLIDLCIPRGGEGLIRFVAENARIPVVKHYKGVCHVYVHEAADLDMATRITVNAKASRPGVCNAAECLLVDRSVAERFLPKVGRVLVDKKVELRGCPTTVAVLSRAGIPVKPATEDDYGQEFLDLILAVRVVKDLDGALAHIARYGSEHTEAIVTGDAEVASRFTREVTASGVLWNASTRFNDGGELGLGAEIGISTSRLHAFGPMGLRELTSQKYVVHGSGQVR</sequence>
<dbReference type="PANTHER" id="PTHR11063">
    <property type="entry name" value="GLUTAMATE SEMIALDEHYDE DEHYDROGENASE"/>
    <property type="match status" value="1"/>
</dbReference>
<dbReference type="HAMAP" id="MF_00412">
    <property type="entry name" value="ProA"/>
    <property type="match status" value="1"/>
</dbReference>
<keyword evidence="5 7" id="KW-0560">Oxidoreductase</keyword>
<keyword evidence="7" id="KW-0963">Cytoplasm</keyword>
<dbReference type="GO" id="GO:0005737">
    <property type="term" value="C:cytoplasm"/>
    <property type="evidence" value="ECO:0007669"/>
    <property type="project" value="UniProtKB-SubCell"/>
</dbReference>
<gene>
    <name evidence="7" type="primary">proA</name>
    <name evidence="9" type="ORF">DB31_1467</name>
</gene>
<dbReference type="PROSITE" id="PS01223">
    <property type="entry name" value="PROA"/>
    <property type="match status" value="1"/>
</dbReference>
<comment type="subcellular location">
    <subcellularLocation>
        <location evidence="7">Cytoplasm</location>
    </subcellularLocation>
</comment>
<dbReference type="UniPathway" id="UPA00098">
    <property type="reaction ID" value="UER00360"/>
</dbReference>
<evidence type="ECO:0000256" key="1">
    <source>
        <dbReference type="ARBA" id="ARBA00004985"/>
    </source>
</evidence>
<keyword evidence="2 7" id="KW-0028">Amino-acid biosynthesis</keyword>
<evidence type="ECO:0000256" key="5">
    <source>
        <dbReference type="ARBA" id="ARBA00023002"/>
    </source>
</evidence>
<comment type="pathway">
    <text evidence="1 7">Amino-acid biosynthesis; L-proline biosynthesis; L-glutamate 5-semialdehyde from L-glutamate: step 2/2.</text>
</comment>
<comment type="similarity">
    <text evidence="7">Belongs to the gamma-glutamyl phosphate reductase family.</text>
</comment>
<dbReference type="GO" id="GO:0004350">
    <property type="term" value="F:glutamate-5-semialdehyde dehydrogenase activity"/>
    <property type="evidence" value="ECO:0007669"/>
    <property type="project" value="UniProtKB-UniRule"/>
</dbReference>
<keyword evidence="4 7" id="KW-0521">NADP</keyword>
<reference evidence="9 10" key="1">
    <citation type="submission" date="2014-04" db="EMBL/GenBank/DDBJ databases">
        <title>Genome assembly of Hyalangium minutum DSM 14724.</title>
        <authorList>
            <person name="Sharma G."/>
            <person name="Subramanian S."/>
        </authorList>
    </citation>
    <scope>NUCLEOTIDE SEQUENCE [LARGE SCALE GENOMIC DNA]</scope>
    <source>
        <strain evidence="9 10">DSM 14724</strain>
    </source>
</reference>
<dbReference type="Gene3D" id="3.40.309.10">
    <property type="entry name" value="Aldehyde Dehydrogenase, Chain A, domain 2"/>
    <property type="match status" value="1"/>
</dbReference>
<evidence type="ECO:0000313" key="9">
    <source>
        <dbReference type="EMBL" id="KFE65351.1"/>
    </source>
</evidence>
<accession>A0A085WCD8</accession>
<dbReference type="CDD" id="cd07079">
    <property type="entry name" value="ALDH_F18-19_ProA-GPR"/>
    <property type="match status" value="1"/>
</dbReference>
<comment type="caution">
    <text evidence="9">The sequence shown here is derived from an EMBL/GenBank/DDBJ whole genome shotgun (WGS) entry which is preliminary data.</text>
</comment>
<evidence type="ECO:0000256" key="7">
    <source>
        <dbReference type="HAMAP-Rule" id="MF_00412"/>
    </source>
</evidence>
<dbReference type="GO" id="GO:0055129">
    <property type="term" value="P:L-proline biosynthetic process"/>
    <property type="evidence" value="ECO:0007669"/>
    <property type="project" value="UniProtKB-UniRule"/>
</dbReference>
<dbReference type="InterPro" id="IPR015590">
    <property type="entry name" value="Aldehyde_DH_dom"/>
</dbReference>
<proteinExistence type="inferred from homology"/>
<evidence type="ECO:0000256" key="3">
    <source>
        <dbReference type="ARBA" id="ARBA00022650"/>
    </source>
</evidence>
<dbReference type="Pfam" id="PF00171">
    <property type="entry name" value="Aldedh"/>
    <property type="match status" value="1"/>
</dbReference>
<dbReference type="InterPro" id="IPR016163">
    <property type="entry name" value="Ald_DH_C"/>
</dbReference>
<dbReference type="RefSeq" id="WP_044193156.1">
    <property type="nucleotide sequence ID" value="NZ_JMCB01000012.1"/>
</dbReference>